<evidence type="ECO:0000256" key="1">
    <source>
        <dbReference type="ARBA" id="ARBA00004288"/>
    </source>
</evidence>
<proteinExistence type="inferred from homology"/>
<dbReference type="RefSeq" id="WP_235120769.1">
    <property type="nucleotide sequence ID" value="NZ_CP090978.1"/>
</dbReference>
<evidence type="ECO:0000313" key="5">
    <source>
        <dbReference type="EMBL" id="UJF34252.1"/>
    </source>
</evidence>
<dbReference type="Proteomes" id="UP001649230">
    <property type="component" value="Chromosome"/>
</dbReference>
<keyword evidence="3" id="KW-0749">Sporulation</keyword>
<evidence type="ECO:0000256" key="3">
    <source>
        <dbReference type="ARBA" id="ARBA00022969"/>
    </source>
</evidence>
<evidence type="ECO:0000313" key="6">
    <source>
        <dbReference type="Proteomes" id="UP001649230"/>
    </source>
</evidence>
<sequence length="60" mass="6735">MDIHRAQQILAADDKIEVELHGLPVWIDSVDSKLATAKVHSEENPADTRTVSVQELEEVR</sequence>
<gene>
    <name evidence="5" type="ORF">L0M14_03195</name>
</gene>
<comment type="similarity">
    <text evidence="2">Belongs to the SspH family.</text>
</comment>
<dbReference type="Pfam" id="PF08141">
    <property type="entry name" value="SspH"/>
    <property type="match status" value="1"/>
</dbReference>
<organism evidence="5 6">
    <name type="scientific">Paenibacillus hexagrammi</name>
    <dbReference type="NCBI Taxonomy" id="2908839"/>
    <lineage>
        <taxon>Bacteria</taxon>
        <taxon>Bacillati</taxon>
        <taxon>Bacillota</taxon>
        <taxon>Bacilli</taxon>
        <taxon>Bacillales</taxon>
        <taxon>Paenibacillaceae</taxon>
        <taxon>Paenibacillus</taxon>
    </lineage>
</organism>
<feature type="region of interest" description="Disordered" evidence="4">
    <location>
        <begin position="38"/>
        <end position="60"/>
    </location>
</feature>
<dbReference type="EMBL" id="CP090978">
    <property type="protein sequence ID" value="UJF34252.1"/>
    <property type="molecule type" value="Genomic_DNA"/>
</dbReference>
<name>A0ABY3SJL8_9BACL</name>
<evidence type="ECO:0000256" key="4">
    <source>
        <dbReference type="SAM" id="MobiDB-lite"/>
    </source>
</evidence>
<dbReference type="HAMAP" id="MF_00667">
    <property type="entry name" value="SspH"/>
    <property type="match status" value="1"/>
</dbReference>
<keyword evidence="6" id="KW-1185">Reference proteome</keyword>
<reference evidence="5 6" key="1">
    <citation type="journal article" date="2024" name="Int. J. Syst. Evol. Microbiol.">
        <title>Paenibacillus hexagrammi sp. nov., a novel bacterium isolated from the gut content of Hexagrammos agrammus.</title>
        <authorList>
            <person name="Jung H.K."/>
            <person name="Kim D.G."/>
            <person name="Zin H."/>
            <person name="Park J."/>
            <person name="Jung H."/>
            <person name="Kim Y.O."/>
            <person name="Kong H.J."/>
            <person name="Kim J.W."/>
            <person name="Kim Y.S."/>
        </authorList>
    </citation>
    <scope>NUCLEOTIDE SEQUENCE [LARGE SCALE GENOMIC DNA]</scope>
    <source>
        <strain evidence="5 6">YPD9-1</strain>
    </source>
</reference>
<evidence type="ECO:0000256" key="2">
    <source>
        <dbReference type="ARBA" id="ARBA00006573"/>
    </source>
</evidence>
<comment type="subcellular location">
    <subcellularLocation>
        <location evidence="1">Spore core</location>
    </subcellularLocation>
</comment>
<dbReference type="InterPro" id="IPR012610">
    <property type="entry name" value="SASP_SspH"/>
</dbReference>
<accession>A0ABY3SJL8</accession>
<protein>
    <submittedName>
        <fullName evidence="5">H-type small acid-soluble spore protein</fullName>
    </submittedName>
</protein>
<dbReference type="NCBIfam" id="TIGR02861">
    <property type="entry name" value="SASP_H"/>
    <property type="match status" value="1"/>
</dbReference>